<sequence length="286" mass="29771">MAAGLKSRRMIAAAGAAVVLLAGCSGEKPDAVPTPSGPVSQSTPAPTVTNTQPPTTSTPPGTSVTPPAPTAPPTVPPSSSAPGRRVFRYQAAWPFTSEARAGEWQRSYRSGGHQPWHLDAGETALSFTQGFLGFKDLKLITSRSIRGDEAYVGVGYQIETGRKFTAAVLHLVRIGQGGDAPWEVVGTRDSDLSLTTPRYGATAGSPLTAGGRITGVDEAIRIEVRQASTAKPLGTLCCVPAGGERSPWTGRVTFRGATDPALIVVASAGGHNQRTERFAITAVRRS</sequence>
<protein>
    <submittedName>
        <fullName evidence="3">Uncharacterized protein</fullName>
    </submittedName>
</protein>
<feature type="compositionally biased region" description="Pro residues" evidence="1">
    <location>
        <begin position="66"/>
        <end position="76"/>
    </location>
</feature>
<keyword evidence="2" id="KW-0732">Signal</keyword>
<evidence type="ECO:0000256" key="1">
    <source>
        <dbReference type="SAM" id="MobiDB-lite"/>
    </source>
</evidence>
<keyword evidence="4" id="KW-1185">Reference proteome</keyword>
<feature type="signal peptide" evidence="2">
    <location>
        <begin position="1"/>
        <end position="22"/>
    </location>
</feature>
<reference evidence="3 4" key="1">
    <citation type="submission" date="2019-03" db="EMBL/GenBank/DDBJ databases">
        <title>Draft genome sequences of novel Actinobacteria.</title>
        <authorList>
            <person name="Sahin N."/>
            <person name="Ay H."/>
            <person name="Saygin H."/>
        </authorList>
    </citation>
    <scope>NUCLEOTIDE SEQUENCE [LARGE SCALE GENOMIC DNA]</scope>
    <source>
        <strain evidence="3 4">JCM 13523</strain>
    </source>
</reference>
<dbReference type="AlphaFoldDB" id="A0A4R4ZZP1"/>
<accession>A0A4R4ZZP1</accession>
<organism evidence="3 4">
    <name type="scientific">Kribbella antibiotica</name>
    <dbReference type="NCBI Taxonomy" id="190195"/>
    <lineage>
        <taxon>Bacteria</taxon>
        <taxon>Bacillati</taxon>
        <taxon>Actinomycetota</taxon>
        <taxon>Actinomycetes</taxon>
        <taxon>Propionibacteriales</taxon>
        <taxon>Kribbellaceae</taxon>
        <taxon>Kribbella</taxon>
    </lineage>
</organism>
<feature type="compositionally biased region" description="Low complexity" evidence="1">
    <location>
        <begin position="43"/>
        <end position="65"/>
    </location>
</feature>
<evidence type="ECO:0000313" key="3">
    <source>
        <dbReference type="EMBL" id="TDD62652.1"/>
    </source>
</evidence>
<feature type="region of interest" description="Disordered" evidence="1">
    <location>
        <begin position="26"/>
        <end position="83"/>
    </location>
</feature>
<dbReference type="EMBL" id="SMKX01000005">
    <property type="protein sequence ID" value="TDD62652.1"/>
    <property type="molecule type" value="Genomic_DNA"/>
</dbReference>
<dbReference type="OrthoDB" id="4568594at2"/>
<name>A0A4R4ZZP1_9ACTN</name>
<dbReference type="RefSeq" id="WP_132164972.1">
    <property type="nucleotide sequence ID" value="NZ_SMKX01000005.1"/>
</dbReference>
<proteinExistence type="predicted"/>
<evidence type="ECO:0000313" key="4">
    <source>
        <dbReference type="Proteomes" id="UP000295124"/>
    </source>
</evidence>
<feature type="chain" id="PRO_5038776737" evidence="2">
    <location>
        <begin position="23"/>
        <end position="286"/>
    </location>
</feature>
<comment type="caution">
    <text evidence="3">The sequence shown here is derived from an EMBL/GenBank/DDBJ whole genome shotgun (WGS) entry which is preliminary data.</text>
</comment>
<gene>
    <name evidence="3" type="ORF">E1263_02745</name>
</gene>
<dbReference type="Proteomes" id="UP000295124">
    <property type="component" value="Unassembled WGS sequence"/>
</dbReference>
<evidence type="ECO:0000256" key="2">
    <source>
        <dbReference type="SAM" id="SignalP"/>
    </source>
</evidence>
<dbReference type="PROSITE" id="PS51257">
    <property type="entry name" value="PROKAR_LIPOPROTEIN"/>
    <property type="match status" value="1"/>
</dbReference>